<evidence type="ECO:0000256" key="1">
    <source>
        <dbReference type="SAM" id="Phobius"/>
    </source>
</evidence>
<protein>
    <submittedName>
        <fullName evidence="2">Uncharacterized protein</fullName>
    </submittedName>
</protein>
<reference evidence="2 3" key="1">
    <citation type="submission" date="2020-04" db="EMBL/GenBank/DDBJ databases">
        <title>Luteolibacter sp. G-1-1-1 isolated from soil.</title>
        <authorList>
            <person name="Dahal R.H."/>
        </authorList>
    </citation>
    <scope>NUCLEOTIDE SEQUENCE [LARGE SCALE GENOMIC DNA]</scope>
    <source>
        <strain evidence="2 3">G-1-1-1</strain>
    </source>
</reference>
<evidence type="ECO:0000313" key="2">
    <source>
        <dbReference type="EMBL" id="QJE98964.1"/>
    </source>
</evidence>
<dbReference type="RefSeq" id="WP_169457450.1">
    <property type="nucleotide sequence ID" value="NZ_CP051774.1"/>
</dbReference>
<dbReference type="Proteomes" id="UP000501812">
    <property type="component" value="Chromosome"/>
</dbReference>
<keyword evidence="1" id="KW-0812">Transmembrane</keyword>
<dbReference type="AlphaFoldDB" id="A0A858RR04"/>
<feature type="transmembrane region" description="Helical" evidence="1">
    <location>
        <begin position="83"/>
        <end position="108"/>
    </location>
</feature>
<keyword evidence="1" id="KW-0472">Membrane</keyword>
<name>A0A858RR04_9BACT</name>
<sequence length="114" mass="12793">MNITISSNNVAKVISVATAIYWAIAGWVLWSDKRTGDWMEKGGLWIILLIYTALCGLGFWGMLGPVAFQAAKANWRPLSARKIAKTLWCLSTLPMVLICLSFYMALVYRRMSES</sequence>
<keyword evidence="3" id="KW-1185">Reference proteome</keyword>
<accession>A0A858RR04</accession>
<keyword evidence="1" id="KW-1133">Transmembrane helix</keyword>
<organism evidence="2 3">
    <name type="scientific">Luteolibacter luteus</name>
    <dbReference type="NCBI Taxonomy" id="2728835"/>
    <lineage>
        <taxon>Bacteria</taxon>
        <taxon>Pseudomonadati</taxon>
        <taxon>Verrucomicrobiota</taxon>
        <taxon>Verrucomicrobiia</taxon>
        <taxon>Verrucomicrobiales</taxon>
        <taxon>Verrucomicrobiaceae</taxon>
        <taxon>Luteolibacter</taxon>
    </lineage>
</organism>
<feature type="transmembrane region" description="Helical" evidence="1">
    <location>
        <begin position="12"/>
        <end position="30"/>
    </location>
</feature>
<dbReference type="EMBL" id="CP051774">
    <property type="protein sequence ID" value="QJE98964.1"/>
    <property type="molecule type" value="Genomic_DNA"/>
</dbReference>
<proteinExistence type="predicted"/>
<dbReference type="KEGG" id="luo:HHL09_25355"/>
<gene>
    <name evidence="2" type="ORF">HHL09_25355</name>
</gene>
<evidence type="ECO:0000313" key="3">
    <source>
        <dbReference type="Proteomes" id="UP000501812"/>
    </source>
</evidence>
<feature type="transmembrane region" description="Helical" evidence="1">
    <location>
        <begin position="42"/>
        <end position="63"/>
    </location>
</feature>